<dbReference type="PROSITE" id="PS50102">
    <property type="entry name" value="RRM"/>
    <property type="match status" value="1"/>
</dbReference>
<feature type="compositionally biased region" description="Basic and acidic residues" evidence="2">
    <location>
        <begin position="211"/>
        <end position="227"/>
    </location>
</feature>
<dbReference type="SMART" id="SM00360">
    <property type="entry name" value="RRM"/>
    <property type="match status" value="1"/>
</dbReference>
<dbReference type="Pfam" id="PF00076">
    <property type="entry name" value="RRM_1"/>
    <property type="match status" value="1"/>
</dbReference>
<feature type="compositionally biased region" description="Polar residues" evidence="2">
    <location>
        <begin position="471"/>
        <end position="483"/>
    </location>
</feature>
<keyword evidence="5" id="KW-1185">Reference proteome</keyword>
<feature type="compositionally biased region" description="Basic residues" evidence="2">
    <location>
        <begin position="358"/>
        <end position="370"/>
    </location>
</feature>
<feature type="compositionally biased region" description="Low complexity" evidence="2">
    <location>
        <begin position="371"/>
        <end position="425"/>
    </location>
</feature>
<dbReference type="EMBL" id="NMUH01002462">
    <property type="protein sequence ID" value="MQM00133.1"/>
    <property type="molecule type" value="Genomic_DNA"/>
</dbReference>
<dbReference type="CDD" id="cd00590">
    <property type="entry name" value="RRM_SF"/>
    <property type="match status" value="1"/>
</dbReference>
<evidence type="ECO:0000256" key="1">
    <source>
        <dbReference type="PROSITE-ProRule" id="PRU00176"/>
    </source>
</evidence>
<feature type="compositionally biased region" description="Basic residues" evidence="2">
    <location>
        <begin position="335"/>
        <end position="351"/>
    </location>
</feature>
<evidence type="ECO:0000256" key="2">
    <source>
        <dbReference type="SAM" id="MobiDB-lite"/>
    </source>
</evidence>
<evidence type="ECO:0000313" key="5">
    <source>
        <dbReference type="Proteomes" id="UP000652761"/>
    </source>
</evidence>
<name>A0A843VMD7_COLES</name>
<feature type="compositionally biased region" description="Basic residues" evidence="2">
    <location>
        <begin position="426"/>
        <end position="438"/>
    </location>
</feature>
<protein>
    <recommendedName>
        <fullName evidence="3">RRM domain-containing protein</fullName>
    </recommendedName>
</protein>
<dbReference type="AlphaFoldDB" id="A0A843VMD7"/>
<dbReference type="Gene3D" id="3.30.70.330">
    <property type="match status" value="1"/>
</dbReference>
<dbReference type="GO" id="GO:0003723">
    <property type="term" value="F:RNA binding"/>
    <property type="evidence" value="ECO:0007669"/>
    <property type="project" value="UniProtKB-UniRule"/>
</dbReference>
<dbReference type="InterPro" id="IPR000504">
    <property type="entry name" value="RRM_dom"/>
</dbReference>
<feature type="compositionally biased region" description="Basic and acidic residues" evidence="2">
    <location>
        <begin position="151"/>
        <end position="178"/>
    </location>
</feature>
<dbReference type="InterPro" id="IPR012677">
    <property type="entry name" value="Nucleotide-bd_a/b_plait_sf"/>
</dbReference>
<sequence length="664" mass="74683">MEPKRRAPLGFDRSGGGRFGFSQMSLFLGNLPAYIHQEDLERVFRRFGRCDVQLKKDGYGFAIYEVPENAERALRSLRGKQICGQNIALDWSRKQPGAFQRFPRPKRFYEPYHGRNFRDEENGERSKDQRPHRNFAMGRGRRPMFVHRGHRFDEMDYAPKDASGHREEKGPSLKERSNAGDAVDPNASGNDRWGEPDNDSSDGNGIETEADFERYEPSRGFDRRYDNENNQTPGSDGSPMRGSSPDKGHKMRNCPRGDRSRTDKFDRFERRDNEMNFIARDEGGLKRKRPTSWGRSNAGRNSASVRPHTKDGKVSQSQKPRKISRRDSSPESMGNHHHRHRRGSSGRKKSKHESGTLKKQHRKRSKRRSHSSSLHSDSVASSSRSKSQSSRSVSGISSRSRSRSVSSRSHSESSSSRSGSSLSKSRSTRSRSMSRSKTRSFSVSLDQKSSPKDAVAAIDPSAEGEALHASSPDSKQPLAANSSSELKGIFEDENAVTSSKVDVDTCEGQNAGNGCEDENFPNLNTGHKEKEPCMDLLEKFSFSYGKSSENLGDETIIGESQSERTSPQIPVRCQDNICAGMSPHEMCKVLKHYGLAAPEESKPGLTVGSYFGAARLWPWEMIYYRRLKRGPITTENYARRVAQNKEFGIADKYIRSSSGWGENK</sequence>
<dbReference type="InterPro" id="IPR035979">
    <property type="entry name" value="RBD_domain_sf"/>
</dbReference>
<keyword evidence="1" id="KW-0694">RNA-binding</keyword>
<proteinExistence type="predicted"/>
<accession>A0A843VMD7</accession>
<organism evidence="4 5">
    <name type="scientific">Colocasia esculenta</name>
    <name type="common">Wild taro</name>
    <name type="synonym">Arum esculentum</name>
    <dbReference type="NCBI Taxonomy" id="4460"/>
    <lineage>
        <taxon>Eukaryota</taxon>
        <taxon>Viridiplantae</taxon>
        <taxon>Streptophyta</taxon>
        <taxon>Embryophyta</taxon>
        <taxon>Tracheophyta</taxon>
        <taxon>Spermatophyta</taxon>
        <taxon>Magnoliopsida</taxon>
        <taxon>Liliopsida</taxon>
        <taxon>Araceae</taxon>
        <taxon>Aroideae</taxon>
        <taxon>Colocasieae</taxon>
        <taxon>Colocasia</taxon>
    </lineage>
</organism>
<feature type="domain" description="RRM" evidence="3">
    <location>
        <begin position="24"/>
        <end position="94"/>
    </location>
</feature>
<dbReference type="Proteomes" id="UP000652761">
    <property type="component" value="Unassembled WGS sequence"/>
</dbReference>
<feature type="region of interest" description="Disordered" evidence="2">
    <location>
        <begin position="109"/>
        <end position="483"/>
    </location>
</feature>
<feature type="compositionally biased region" description="Polar residues" evidence="2">
    <location>
        <begin position="293"/>
        <end position="304"/>
    </location>
</feature>
<dbReference type="PANTHER" id="PTHR48038">
    <property type="entry name" value="RIBONUCLEOPROTEIN RB97D"/>
    <property type="match status" value="1"/>
</dbReference>
<dbReference type="PANTHER" id="PTHR48038:SF2">
    <property type="entry name" value="OS02G0536400 PROTEIN"/>
    <property type="match status" value="1"/>
</dbReference>
<feature type="compositionally biased region" description="Basic residues" evidence="2">
    <location>
        <begin position="139"/>
        <end position="150"/>
    </location>
</feature>
<comment type="caution">
    <text evidence="4">The sequence shown here is derived from an EMBL/GenBank/DDBJ whole genome shotgun (WGS) entry which is preliminary data.</text>
</comment>
<evidence type="ECO:0000313" key="4">
    <source>
        <dbReference type="EMBL" id="MQM00133.1"/>
    </source>
</evidence>
<dbReference type="OrthoDB" id="5970at2759"/>
<dbReference type="SUPFAM" id="SSF54928">
    <property type="entry name" value="RNA-binding domain, RBD"/>
    <property type="match status" value="1"/>
</dbReference>
<gene>
    <name evidence="4" type="ORF">Taro_032867</name>
</gene>
<evidence type="ECO:0000259" key="3">
    <source>
        <dbReference type="PROSITE" id="PS50102"/>
    </source>
</evidence>
<feature type="compositionally biased region" description="Basic and acidic residues" evidence="2">
    <location>
        <begin position="109"/>
        <end position="131"/>
    </location>
</feature>
<reference evidence="4" key="1">
    <citation type="submission" date="2017-07" db="EMBL/GenBank/DDBJ databases">
        <title>Taro Niue Genome Assembly and Annotation.</title>
        <authorList>
            <person name="Atibalentja N."/>
            <person name="Keating K."/>
            <person name="Fields C.J."/>
        </authorList>
    </citation>
    <scope>NUCLEOTIDE SEQUENCE</scope>
    <source>
        <strain evidence="4">Niue_2</strain>
        <tissue evidence="4">Leaf</tissue>
    </source>
</reference>
<feature type="compositionally biased region" description="Basic and acidic residues" evidence="2">
    <location>
        <begin position="255"/>
        <end position="285"/>
    </location>
</feature>